<feature type="transmembrane region" description="Helical" evidence="1">
    <location>
        <begin position="334"/>
        <end position="351"/>
    </location>
</feature>
<dbReference type="EMBL" id="VRZA01000007">
    <property type="protein sequence ID" value="TXS90745.1"/>
    <property type="molecule type" value="Genomic_DNA"/>
</dbReference>
<dbReference type="Gene3D" id="3.40.50.410">
    <property type="entry name" value="von Willebrand factor, type A domain"/>
    <property type="match status" value="2"/>
</dbReference>
<evidence type="ECO:0000313" key="4">
    <source>
        <dbReference type="Proteomes" id="UP000321039"/>
    </source>
</evidence>
<name>A0A5C8ZQX3_9GAMM</name>
<dbReference type="RefSeq" id="WP_148069743.1">
    <property type="nucleotide sequence ID" value="NZ_VRZA01000007.1"/>
</dbReference>
<keyword evidence="1" id="KW-0472">Membrane</keyword>
<evidence type="ECO:0000259" key="2">
    <source>
        <dbReference type="PROSITE" id="PS50234"/>
    </source>
</evidence>
<evidence type="ECO:0000256" key="1">
    <source>
        <dbReference type="SAM" id="Phobius"/>
    </source>
</evidence>
<dbReference type="PANTHER" id="PTHR22550:SF18">
    <property type="entry name" value="VWFA DOMAIN-CONTAINING PROTEIN"/>
    <property type="match status" value="1"/>
</dbReference>
<dbReference type="Proteomes" id="UP000321039">
    <property type="component" value="Unassembled WGS sequence"/>
</dbReference>
<keyword evidence="1" id="KW-1133">Transmembrane helix</keyword>
<dbReference type="Pfam" id="PF00092">
    <property type="entry name" value="VWA"/>
    <property type="match status" value="1"/>
</dbReference>
<dbReference type="PANTHER" id="PTHR22550">
    <property type="entry name" value="SPORE GERMINATION PROTEIN"/>
    <property type="match status" value="1"/>
</dbReference>
<evidence type="ECO:0000313" key="3">
    <source>
        <dbReference type="EMBL" id="TXS90745.1"/>
    </source>
</evidence>
<dbReference type="InterPro" id="IPR036465">
    <property type="entry name" value="vWFA_dom_sf"/>
</dbReference>
<dbReference type="PROSITE" id="PS50234">
    <property type="entry name" value="VWFA"/>
    <property type="match status" value="1"/>
</dbReference>
<keyword evidence="4" id="KW-1185">Reference proteome</keyword>
<dbReference type="Pfam" id="PF13519">
    <property type="entry name" value="VWA_2"/>
    <property type="match status" value="1"/>
</dbReference>
<dbReference type="InterPro" id="IPR050768">
    <property type="entry name" value="UPF0353/GerABKA_families"/>
</dbReference>
<dbReference type="AlphaFoldDB" id="A0A5C8ZQX3"/>
<feature type="transmembrane region" description="Helical" evidence="1">
    <location>
        <begin position="407"/>
        <end position="426"/>
    </location>
</feature>
<feature type="transmembrane region" description="Helical" evidence="1">
    <location>
        <begin position="301"/>
        <end position="322"/>
    </location>
</feature>
<accession>A0A5C8ZQX3</accession>
<comment type="caution">
    <text evidence="3">The sequence shown here is derived from an EMBL/GenBank/DDBJ whole genome shotgun (WGS) entry which is preliminary data.</text>
</comment>
<feature type="transmembrane region" description="Helical" evidence="1">
    <location>
        <begin position="357"/>
        <end position="373"/>
    </location>
</feature>
<gene>
    <name evidence="3" type="ORF">FV139_17340</name>
</gene>
<proteinExistence type="predicted"/>
<sequence length="653" mass="70903">MSNLTLAYPWLLLLLPLPLLAWWLLPPHSEPRRGLVVPFLTRLARVAGQQPGNGAAVARGSVWRSLVVSLCWLCCVLAVARPQVIEPPVTRELPVRDLLLAVDLSGSMATRDFQDTSGETVDRLSAVKAVLDDFLARRQGDRVGLIFFGSAAFVQAPFTEDLQVCRELLGEAQVRMAGPQTAFGDALGLAINVFERSTVQERVLIALTDGNDTASQVPPEKAAQIAADKGIVIHTVAVGDPHAAGEDALDEVALKKVSAATDGLYSHATDRQQLEAIYEQLDALETRKVETLSHRPRRDVYWWPLTLSLLVSMAYLGTGLALRRRLEARRSGAATLAAAAPMGLVTALAQFHFIRPLWLLALLPALLLWWALQRQTDAGRAWRGIIDPHLLEFLWGGERRQRRFGPLAWIGLSWLVLVVAIAGPSWHHEPSPFADDTAALAIVLRVAPSMETEDVQPSRQVRAALKVHELLKARGNARASLIAYDGTAHVVMPATGDAGIVDNFARALTPEVMPESGDAAAEALALADQTLAAAGGGSIVWLTDSISPEQTTAIAQWRKNSATPVRLWPPLLPGGERDDLEAAARAVRASVQYLTADDSDVQSLANAARFAPAIATDEDTRWAESGYWLTPLIAAMMLLFFRRGWMIPRGIGT</sequence>
<reference evidence="3 4" key="1">
    <citation type="submission" date="2019-08" db="EMBL/GenBank/DDBJ databases">
        <title>Parahaliea maris sp. nov., isolated from the surface seawater.</title>
        <authorList>
            <person name="Liu Y."/>
        </authorList>
    </citation>
    <scope>NUCLEOTIDE SEQUENCE [LARGE SCALE GENOMIC DNA]</scope>
    <source>
        <strain evidence="3 4">HSLHS9</strain>
    </source>
</reference>
<protein>
    <submittedName>
        <fullName evidence="3">VWA domain-containing protein</fullName>
    </submittedName>
</protein>
<organism evidence="3 4">
    <name type="scientific">Parahaliea maris</name>
    <dbReference type="NCBI Taxonomy" id="2716870"/>
    <lineage>
        <taxon>Bacteria</taxon>
        <taxon>Pseudomonadati</taxon>
        <taxon>Pseudomonadota</taxon>
        <taxon>Gammaproteobacteria</taxon>
        <taxon>Cellvibrionales</taxon>
        <taxon>Halieaceae</taxon>
        <taxon>Parahaliea</taxon>
    </lineage>
</organism>
<dbReference type="SMART" id="SM00327">
    <property type="entry name" value="VWA"/>
    <property type="match status" value="1"/>
</dbReference>
<dbReference type="SUPFAM" id="SSF53300">
    <property type="entry name" value="vWA-like"/>
    <property type="match status" value="2"/>
</dbReference>
<keyword evidence="1" id="KW-0812">Transmembrane</keyword>
<feature type="domain" description="VWFA" evidence="2">
    <location>
        <begin position="97"/>
        <end position="281"/>
    </location>
</feature>
<dbReference type="InterPro" id="IPR002035">
    <property type="entry name" value="VWF_A"/>
</dbReference>